<feature type="region of interest" description="Disordered" evidence="1">
    <location>
        <begin position="1"/>
        <end position="44"/>
    </location>
</feature>
<evidence type="ECO:0000313" key="3">
    <source>
        <dbReference type="Proteomes" id="UP001174909"/>
    </source>
</evidence>
<dbReference type="EMBL" id="CASHTH010002480">
    <property type="protein sequence ID" value="CAI8030412.1"/>
    <property type="molecule type" value="Genomic_DNA"/>
</dbReference>
<feature type="compositionally biased region" description="Acidic residues" evidence="1">
    <location>
        <begin position="1"/>
        <end position="25"/>
    </location>
</feature>
<feature type="non-terminal residue" evidence="2">
    <location>
        <position position="107"/>
    </location>
</feature>
<proteinExistence type="predicted"/>
<keyword evidence="3" id="KW-1185">Reference proteome</keyword>
<gene>
    <name evidence="2" type="ORF">GBAR_LOCUS17255</name>
</gene>
<comment type="caution">
    <text evidence="2">The sequence shown here is derived from an EMBL/GenBank/DDBJ whole genome shotgun (WGS) entry which is preliminary data.</text>
</comment>
<organism evidence="2 3">
    <name type="scientific">Geodia barretti</name>
    <name type="common">Barrett's horny sponge</name>
    <dbReference type="NCBI Taxonomy" id="519541"/>
    <lineage>
        <taxon>Eukaryota</taxon>
        <taxon>Metazoa</taxon>
        <taxon>Porifera</taxon>
        <taxon>Demospongiae</taxon>
        <taxon>Heteroscleromorpha</taxon>
        <taxon>Tetractinellida</taxon>
        <taxon>Astrophorina</taxon>
        <taxon>Geodiidae</taxon>
        <taxon>Geodia</taxon>
    </lineage>
</organism>
<dbReference type="Proteomes" id="UP001174909">
    <property type="component" value="Unassembled WGS sequence"/>
</dbReference>
<accession>A0AA35SJR4</accession>
<evidence type="ECO:0000313" key="2">
    <source>
        <dbReference type="EMBL" id="CAI8030412.1"/>
    </source>
</evidence>
<evidence type="ECO:0000256" key="1">
    <source>
        <dbReference type="SAM" id="MobiDB-lite"/>
    </source>
</evidence>
<reference evidence="2" key="1">
    <citation type="submission" date="2023-03" db="EMBL/GenBank/DDBJ databases">
        <authorList>
            <person name="Steffen K."/>
            <person name="Cardenas P."/>
        </authorList>
    </citation>
    <scope>NUCLEOTIDE SEQUENCE</scope>
</reference>
<feature type="non-terminal residue" evidence="2">
    <location>
        <position position="1"/>
    </location>
</feature>
<dbReference type="AlphaFoldDB" id="A0AA35SJR4"/>
<protein>
    <submittedName>
        <fullName evidence="2">Uncharacterized protein</fullName>
    </submittedName>
</protein>
<sequence>RSEAEPEESESGADNGSDNEAEEGPDNGADNAGSEPGTTDNKRLVGAPDLTVQLLKNPHIFLIIGEMKKLLTKMAKIRLMGWRKADRAINICNRSVRNSQIAQLLFY</sequence>
<name>A0AA35SJR4_GEOBA</name>